<dbReference type="PANTHER" id="PTHR43132">
    <property type="entry name" value="ARSENICAL RESISTANCE OPERON REPRESSOR ARSR-RELATED"/>
    <property type="match status" value="1"/>
</dbReference>
<dbReference type="InterPro" id="IPR036390">
    <property type="entry name" value="WH_DNA-bd_sf"/>
</dbReference>
<keyword evidence="1" id="KW-0805">Transcription regulation</keyword>
<dbReference type="PRINTS" id="PR00778">
    <property type="entry name" value="HTHARSR"/>
</dbReference>
<accession>A0ABT8AD80</accession>
<dbReference type="Gene3D" id="1.10.10.10">
    <property type="entry name" value="Winged helix-like DNA-binding domain superfamily/Winged helix DNA-binding domain"/>
    <property type="match status" value="1"/>
</dbReference>
<dbReference type="NCBIfam" id="NF033788">
    <property type="entry name" value="HTH_metalloreg"/>
    <property type="match status" value="1"/>
</dbReference>
<dbReference type="EMBL" id="JAUFPN010000193">
    <property type="protein sequence ID" value="MDN3567421.1"/>
    <property type="molecule type" value="Genomic_DNA"/>
</dbReference>
<dbReference type="InterPro" id="IPR051011">
    <property type="entry name" value="Metal_resp_trans_reg"/>
</dbReference>
<dbReference type="Proteomes" id="UP001529369">
    <property type="component" value="Unassembled WGS sequence"/>
</dbReference>
<proteinExistence type="predicted"/>
<dbReference type="PANTHER" id="PTHR43132:SF2">
    <property type="entry name" value="ARSENICAL RESISTANCE OPERON REPRESSOR ARSR-RELATED"/>
    <property type="match status" value="1"/>
</dbReference>
<name>A0ABT8AD80_9PROT</name>
<dbReference type="InterPro" id="IPR036388">
    <property type="entry name" value="WH-like_DNA-bd_sf"/>
</dbReference>
<gene>
    <name evidence="5" type="ORF">QWZ14_23825</name>
</gene>
<sequence length="139" mass="14717">MTGCDPEAAADFLRGLAHPMRLRILCRLLEGELAVAGFEAELGLRQPNLSQQLAALREAGLVATRREAKSVVYRLADRRVAGMLEALRQAMGGPAAPPPERILVSLPQPRAATPPRPAGEAGVFAAAGWDLPPAKGPRP</sequence>
<evidence type="ECO:0000313" key="5">
    <source>
        <dbReference type="EMBL" id="MDN3567421.1"/>
    </source>
</evidence>
<dbReference type="Pfam" id="PF01022">
    <property type="entry name" value="HTH_5"/>
    <property type="match status" value="1"/>
</dbReference>
<protein>
    <submittedName>
        <fullName evidence="5">Metalloregulator ArsR/SmtB family transcription factor</fullName>
    </submittedName>
</protein>
<keyword evidence="6" id="KW-1185">Reference proteome</keyword>
<dbReference type="SMART" id="SM00418">
    <property type="entry name" value="HTH_ARSR"/>
    <property type="match status" value="1"/>
</dbReference>
<dbReference type="InterPro" id="IPR011991">
    <property type="entry name" value="ArsR-like_HTH"/>
</dbReference>
<evidence type="ECO:0000313" key="6">
    <source>
        <dbReference type="Proteomes" id="UP001529369"/>
    </source>
</evidence>
<keyword evidence="3" id="KW-0804">Transcription</keyword>
<dbReference type="PROSITE" id="PS50987">
    <property type="entry name" value="HTH_ARSR_2"/>
    <property type="match status" value="1"/>
</dbReference>
<keyword evidence="2" id="KW-0238">DNA-binding</keyword>
<evidence type="ECO:0000256" key="3">
    <source>
        <dbReference type="ARBA" id="ARBA00023163"/>
    </source>
</evidence>
<dbReference type="InterPro" id="IPR001845">
    <property type="entry name" value="HTH_ArsR_DNA-bd_dom"/>
</dbReference>
<dbReference type="SUPFAM" id="SSF46785">
    <property type="entry name" value="Winged helix' DNA-binding domain"/>
    <property type="match status" value="1"/>
</dbReference>
<evidence type="ECO:0000256" key="1">
    <source>
        <dbReference type="ARBA" id="ARBA00023015"/>
    </source>
</evidence>
<comment type="caution">
    <text evidence="5">The sequence shown here is derived from an EMBL/GenBank/DDBJ whole genome shotgun (WGS) entry which is preliminary data.</text>
</comment>
<reference evidence="6" key="1">
    <citation type="journal article" date="2019" name="Int. J. Syst. Evol. Microbiol.">
        <title>The Global Catalogue of Microorganisms (GCM) 10K type strain sequencing project: providing services to taxonomists for standard genome sequencing and annotation.</title>
        <authorList>
            <consortium name="The Broad Institute Genomics Platform"/>
            <consortium name="The Broad Institute Genome Sequencing Center for Infectious Disease"/>
            <person name="Wu L."/>
            <person name="Ma J."/>
        </authorList>
    </citation>
    <scope>NUCLEOTIDE SEQUENCE [LARGE SCALE GENOMIC DNA]</scope>
    <source>
        <strain evidence="6">CECT 7131</strain>
    </source>
</reference>
<evidence type="ECO:0000256" key="2">
    <source>
        <dbReference type="ARBA" id="ARBA00023125"/>
    </source>
</evidence>
<organism evidence="5 6">
    <name type="scientific">Paeniroseomonas aquatica</name>
    <dbReference type="NCBI Taxonomy" id="373043"/>
    <lineage>
        <taxon>Bacteria</taxon>
        <taxon>Pseudomonadati</taxon>
        <taxon>Pseudomonadota</taxon>
        <taxon>Alphaproteobacteria</taxon>
        <taxon>Acetobacterales</taxon>
        <taxon>Acetobacteraceae</taxon>
        <taxon>Paeniroseomonas</taxon>
    </lineage>
</organism>
<dbReference type="CDD" id="cd00090">
    <property type="entry name" value="HTH_ARSR"/>
    <property type="match status" value="1"/>
</dbReference>
<feature type="domain" description="HTH arsR-type" evidence="4">
    <location>
        <begin position="1"/>
        <end position="95"/>
    </location>
</feature>
<dbReference type="RefSeq" id="WP_290319451.1">
    <property type="nucleotide sequence ID" value="NZ_JAUFPN010000193.1"/>
</dbReference>
<evidence type="ECO:0000259" key="4">
    <source>
        <dbReference type="PROSITE" id="PS50987"/>
    </source>
</evidence>